<dbReference type="Proteomes" id="UP001199916">
    <property type="component" value="Unassembled WGS sequence"/>
</dbReference>
<evidence type="ECO:0000313" key="2">
    <source>
        <dbReference type="Proteomes" id="UP001199916"/>
    </source>
</evidence>
<dbReference type="RefSeq" id="WP_233695409.1">
    <property type="nucleotide sequence ID" value="NZ_JAJNBZ010000001.1"/>
</dbReference>
<dbReference type="EMBL" id="JAJNBZ010000001">
    <property type="protein sequence ID" value="MCE5167986.1"/>
    <property type="molecule type" value="Genomic_DNA"/>
</dbReference>
<keyword evidence="2" id="KW-1185">Reference proteome</keyword>
<proteinExistence type="predicted"/>
<sequence>MQLAQTRGSYDAVFSLGSNCYAANKLAIHQLRHYSGVLDWMVSPSLPGVSKLLRNRFAGFMELPHMSVIGTHAGGLNFLIRDNEYNIMSAHDFPVAYNQLDHWASYPSFKEKVNRRILRFFEKMECSQRILLLRLGGTYEEALELQDELRAIVKNQFHVLLVNHTSNYGVLECHWPLEHICAIEAPLDGEANTDLWNYIFAGVQHISFP</sequence>
<dbReference type="InterPro" id="IPR014903">
    <property type="entry name" value="DUF1796"/>
</dbReference>
<organism evidence="1 2">
    <name type="scientific">Paenibacillus profundus</name>
    <dbReference type="NCBI Taxonomy" id="1173085"/>
    <lineage>
        <taxon>Bacteria</taxon>
        <taxon>Bacillati</taxon>
        <taxon>Bacillota</taxon>
        <taxon>Bacilli</taxon>
        <taxon>Bacillales</taxon>
        <taxon>Paenibacillaceae</taxon>
        <taxon>Paenibacillus</taxon>
    </lineage>
</organism>
<dbReference type="Pfam" id="PF08795">
    <property type="entry name" value="DUF1796"/>
    <property type="match status" value="1"/>
</dbReference>
<protein>
    <submittedName>
        <fullName evidence="1">Papain-like cysteine peptidase</fullName>
    </submittedName>
</protein>
<accession>A0ABS8Y9B3</accession>
<evidence type="ECO:0000313" key="1">
    <source>
        <dbReference type="EMBL" id="MCE5167986.1"/>
    </source>
</evidence>
<reference evidence="1 2" key="1">
    <citation type="submission" date="2021-11" db="EMBL/GenBank/DDBJ databases">
        <title>Draft genome sequence of Paenibacillus profundus YoMME, a new Gram-positive bacteria with exoelectrogenic properties.</title>
        <authorList>
            <person name="Hubenova Y."/>
            <person name="Hubenova E."/>
            <person name="Manasiev Y."/>
            <person name="Peykov S."/>
            <person name="Mitov M."/>
        </authorList>
    </citation>
    <scope>NUCLEOTIDE SEQUENCE [LARGE SCALE GENOMIC DNA]</scope>
    <source>
        <strain evidence="1 2">YoMME</strain>
    </source>
</reference>
<name>A0ABS8Y9B3_9BACL</name>
<comment type="caution">
    <text evidence="1">The sequence shown here is derived from an EMBL/GenBank/DDBJ whole genome shotgun (WGS) entry which is preliminary data.</text>
</comment>
<gene>
    <name evidence="1" type="ORF">LQV63_01465</name>
</gene>